<dbReference type="Pfam" id="PF00984">
    <property type="entry name" value="UDPG_MGDP_dh"/>
    <property type="match status" value="1"/>
</dbReference>
<dbReference type="GO" id="GO:0016616">
    <property type="term" value="F:oxidoreductase activity, acting on the CH-OH group of donors, NAD or NADP as acceptor"/>
    <property type="evidence" value="ECO:0007669"/>
    <property type="project" value="InterPro"/>
</dbReference>
<dbReference type="PANTHER" id="PTHR43750:SF3">
    <property type="entry name" value="UDP-GLUCOSE 6-DEHYDROGENASE TUAD"/>
    <property type="match status" value="1"/>
</dbReference>
<dbReference type="Gene3D" id="1.20.5.100">
    <property type="entry name" value="Cytochrome c1, transmembrane anchor, C-terminal"/>
    <property type="match status" value="1"/>
</dbReference>
<organism evidence="3 4">
    <name type="scientific">Saccharothrix texasensis</name>
    <dbReference type="NCBI Taxonomy" id="103734"/>
    <lineage>
        <taxon>Bacteria</taxon>
        <taxon>Bacillati</taxon>
        <taxon>Actinomycetota</taxon>
        <taxon>Actinomycetes</taxon>
        <taxon>Pseudonocardiales</taxon>
        <taxon>Pseudonocardiaceae</taxon>
        <taxon>Saccharothrix</taxon>
    </lineage>
</organism>
<keyword evidence="4" id="KW-1185">Reference proteome</keyword>
<dbReference type="PIRSF" id="PIRSF000124">
    <property type="entry name" value="UDPglc_GDPman_dh"/>
    <property type="match status" value="1"/>
</dbReference>
<dbReference type="PANTHER" id="PTHR43750">
    <property type="entry name" value="UDP-GLUCOSE 6-DEHYDROGENASE TUAD"/>
    <property type="match status" value="1"/>
</dbReference>
<name>A0A3N1HH84_9PSEU</name>
<dbReference type="AlphaFoldDB" id="A0A3N1HH84"/>
<dbReference type="EMBL" id="RJKM01000001">
    <property type="protein sequence ID" value="ROP41879.1"/>
    <property type="molecule type" value="Genomic_DNA"/>
</dbReference>
<dbReference type="SUPFAM" id="SSF51735">
    <property type="entry name" value="NAD(P)-binding Rossmann-fold domains"/>
    <property type="match status" value="1"/>
</dbReference>
<dbReference type="PIRSF" id="PIRSF500136">
    <property type="entry name" value="UDP_ManNAc_DH"/>
    <property type="match status" value="1"/>
</dbReference>
<comment type="caution">
    <text evidence="3">The sequence shown here is derived from an EMBL/GenBank/DDBJ whole genome shotgun (WGS) entry which is preliminary data.</text>
</comment>
<gene>
    <name evidence="3" type="ORF">EDD40_7351</name>
</gene>
<proteinExistence type="inferred from homology"/>
<dbReference type="SUPFAM" id="SSF48179">
    <property type="entry name" value="6-phosphogluconate dehydrogenase C-terminal domain-like"/>
    <property type="match status" value="1"/>
</dbReference>
<dbReference type="InterPro" id="IPR008927">
    <property type="entry name" value="6-PGluconate_DH-like_C_sf"/>
</dbReference>
<comment type="similarity">
    <text evidence="1">Belongs to the UDP-glucose/GDP-mannose dehydrogenase family.</text>
</comment>
<dbReference type="Gene3D" id="3.40.50.720">
    <property type="entry name" value="NAD(P)-binding Rossmann-like Domain"/>
    <property type="match status" value="2"/>
</dbReference>
<dbReference type="GO" id="GO:0016628">
    <property type="term" value="F:oxidoreductase activity, acting on the CH-CH group of donors, NAD or NADP as acceptor"/>
    <property type="evidence" value="ECO:0007669"/>
    <property type="project" value="InterPro"/>
</dbReference>
<dbReference type="Proteomes" id="UP000268727">
    <property type="component" value="Unassembled WGS sequence"/>
</dbReference>
<accession>A0A3N1HH84</accession>
<dbReference type="InterPro" id="IPR014026">
    <property type="entry name" value="UDP-Glc/GDP-Man_DH_dimer"/>
</dbReference>
<reference evidence="3 4" key="1">
    <citation type="submission" date="2018-11" db="EMBL/GenBank/DDBJ databases">
        <title>Sequencing the genomes of 1000 actinobacteria strains.</title>
        <authorList>
            <person name="Klenk H.-P."/>
        </authorList>
    </citation>
    <scope>NUCLEOTIDE SEQUENCE [LARGE SCALE GENOMIC DNA]</scope>
    <source>
        <strain evidence="3 4">DSM 44231</strain>
    </source>
</reference>
<feature type="domain" description="UDP-glucose/GDP-mannose dehydrogenase dimerisation" evidence="2">
    <location>
        <begin position="165"/>
        <end position="259"/>
    </location>
</feature>
<dbReference type="InterPro" id="IPR036291">
    <property type="entry name" value="NAD(P)-bd_dom_sf"/>
</dbReference>
<evidence type="ECO:0000313" key="4">
    <source>
        <dbReference type="Proteomes" id="UP000268727"/>
    </source>
</evidence>
<evidence type="ECO:0000259" key="2">
    <source>
        <dbReference type="Pfam" id="PF00984"/>
    </source>
</evidence>
<evidence type="ECO:0000313" key="3">
    <source>
        <dbReference type="EMBL" id="ROP41879.1"/>
    </source>
</evidence>
<dbReference type="GO" id="GO:0000271">
    <property type="term" value="P:polysaccharide biosynthetic process"/>
    <property type="evidence" value="ECO:0007669"/>
    <property type="project" value="InterPro"/>
</dbReference>
<dbReference type="GO" id="GO:0051287">
    <property type="term" value="F:NAD binding"/>
    <property type="evidence" value="ECO:0007669"/>
    <property type="project" value="InterPro"/>
</dbReference>
<sequence>MRQHDIKVGIIGLGHVGSHLAKQLAKSCSLVTYDIASSSEYPTSELRDCDLTMICVDTPPLPSGDININNVFNAVSRCPSKTLLVRSTVPPGTTDQIAQATGKQVLFSPAYVGETRYIAAPWDMLEKQTPYMIIGGSQNGRGEIIELLTRVYGPAMRFFQCEAAEAELIKYMENSYLATKVIFVNEFRRICSKIDLDWHTVREGWLLDSRIERDHTAAFELDPGYAGKCLPKDVLGMIRFAQESDQHFRLLETVHEINATLRQHTIAAEASEN</sequence>
<evidence type="ECO:0000256" key="1">
    <source>
        <dbReference type="PIRNR" id="PIRNR000124"/>
    </source>
</evidence>
<protein>
    <submittedName>
        <fullName evidence="3">UDPglucose 6-dehydrogenase</fullName>
    </submittedName>
</protein>
<dbReference type="InterPro" id="IPR028359">
    <property type="entry name" value="UDP_ManNAc/GlcNAc_DH"/>
</dbReference>
<dbReference type="InterPro" id="IPR017476">
    <property type="entry name" value="UDP-Glc/GDP-Man"/>
</dbReference>